<feature type="region of interest" description="Disordered" evidence="1">
    <location>
        <begin position="19"/>
        <end position="76"/>
    </location>
</feature>
<accession>A0A1H6BFS1</accession>
<dbReference type="Proteomes" id="UP000236732">
    <property type="component" value="Unassembled WGS sequence"/>
</dbReference>
<evidence type="ECO:0000313" key="2">
    <source>
        <dbReference type="EMBL" id="SEG59623.1"/>
    </source>
</evidence>
<sequence length="76" mass="7863">MMPLGLTSVTRCMAPTQAAGAANAATSVRPLPASARKRSTTRPNSTELPTRIISPIGSGTDGVRRKNTNCPASPSR</sequence>
<dbReference type="AlphaFoldDB" id="A0A1H6BFS1"/>
<evidence type="ECO:0000313" key="3">
    <source>
        <dbReference type="Proteomes" id="UP000236732"/>
    </source>
</evidence>
<evidence type="ECO:0000256" key="1">
    <source>
        <dbReference type="SAM" id="MobiDB-lite"/>
    </source>
</evidence>
<protein>
    <submittedName>
        <fullName evidence="2">Uncharacterized protein</fullName>
    </submittedName>
</protein>
<dbReference type="EMBL" id="FNVT01000003">
    <property type="protein sequence ID" value="SEG59623.1"/>
    <property type="molecule type" value="Genomic_DNA"/>
</dbReference>
<reference evidence="2 3" key="1">
    <citation type="submission" date="2016-10" db="EMBL/GenBank/DDBJ databases">
        <authorList>
            <person name="de Groot N.N."/>
        </authorList>
    </citation>
    <scope>NUCLEOTIDE SEQUENCE [LARGE SCALE GENOMIC DNA]</scope>
    <source>
        <strain evidence="2 3">CGMCC 4.7037</strain>
    </source>
</reference>
<keyword evidence="3" id="KW-1185">Reference proteome</keyword>
<gene>
    <name evidence="2" type="ORF">SAMN05444920_103377</name>
</gene>
<organism evidence="2 3">
    <name type="scientific">Nonomuraea solani</name>
    <dbReference type="NCBI Taxonomy" id="1144553"/>
    <lineage>
        <taxon>Bacteria</taxon>
        <taxon>Bacillati</taxon>
        <taxon>Actinomycetota</taxon>
        <taxon>Actinomycetes</taxon>
        <taxon>Streptosporangiales</taxon>
        <taxon>Streptosporangiaceae</taxon>
        <taxon>Nonomuraea</taxon>
    </lineage>
</organism>
<name>A0A1H6BFS1_9ACTN</name>
<proteinExistence type="predicted"/>